<keyword evidence="3" id="KW-1185">Reference proteome</keyword>
<evidence type="ECO:0000313" key="2">
    <source>
        <dbReference type="EMBL" id="PFH61418.1"/>
    </source>
</evidence>
<evidence type="ECO:0000313" key="3">
    <source>
        <dbReference type="Proteomes" id="UP000037136"/>
    </source>
</evidence>
<dbReference type="OrthoDB" id="1107506at2759"/>
<reference evidence="2 3" key="1">
    <citation type="journal article" date="2015" name="BMC Genomics">
        <title>Gene expression during zombie ant biting behavior reflects the complexity underlying fungal parasitic behavioral manipulation.</title>
        <authorList>
            <person name="de Bekker C."/>
            <person name="Ohm R.A."/>
            <person name="Loreto R.G."/>
            <person name="Sebastian A."/>
            <person name="Albert I."/>
            <person name="Merrow M."/>
            <person name="Brachmann A."/>
            <person name="Hughes D.P."/>
        </authorList>
    </citation>
    <scope>NUCLEOTIDE SEQUENCE [LARGE SCALE GENOMIC DNA]</scope>
    <source>
        <strain evidence="2 3">SC16a</strain>
    </source>
</reference>
<feature type="compositionally biased region" description="Low complexity" evidence="1">
    <location>
        <begin position="83"/>
        <end position="92"/>
    </location>
</feature>
<feature type="compositionally biased region" description="Polar residues" evidence="1">
    <location>
        <begin position="11"/>
        <end position="20"/>
    </location>
</feature>
<dbReference type="AlphaFoldDB" id="A0A2A9PJ94"/>
<reference evidence="2 3" key="2">
    <citation type="journal article" date="2017" name="Sci. Rep.">
        <title>Ant-infecting Ophiocordyceps genomes reveal a high diversity of potential behavioral manipulation genes and a possible major role for enterotoxins.</title>
        <authorList>
            <person name="de Bekker C."/>
            <person name="Ohm R.A."/>
            <person name="Evans H.C."/>
            <person name="Brachmann A."/>
            <person name="Hughes D.P."/>
        </authorList>
    </citation>
    <scope>NUCLEOTIDE SEQUENCE [LARGE SCALE GENOMIC DNA]</scope>
    <source>
        <strain evidence="2 3">SC16a</strain>
    </source>
</reference>
<proteinExistence type="predicted"/>
<sequence length="130" mass="13911">MPSTYLLYLPTQRQLSSPSRLNPPVSIPPKPQLYSKMSDDDGQELVTKPFKFVTVGKPMTPSTGRSQHGDASSPMPPNTAGKTTSTTTSASTPRERTLSLAISSGLPTDQCALRVGTNAGTNSEREETFP</sequence>
<dbReference type="EMBL" id="LAZP02000072">
    <property type="protein sequence ID" value="PFH61418.1"/>
    <property type="molecule type" value="Genomic_DNA"/>
</dbReference>
<feature type="compositionally biased region" description="Polar residues" evidence="1">
    <location>
        <begin position="60"/>
        <end position="70"/>
    </location>
</feature>
<accession>A0A2A9PJ94</accession>
<gene>
    <name evidence="2" type="ORF">XA68_17404</name>
</gene>
<organism evidence="2 3">
    <name type="scientific">Ophiocordyceps unilateralis</name>
    <name type="common">Zombie-ant fungus</name>
    <name type="synonym">Torrubia unilateralis</name>
    <dbReference type="NCBI Taxonomy" id="268505"/>
    <lineage>
        <taxon>Eukaryota</taxon>
        <taxon>Fungi</taxon>
        <taxon>Dikarya</taxon>
        <taxon>Ascomycota</taxon>
        <taxon>Pezizomycotina</taxon>
        <taxon>Sordariomycetes</taxon>
        <taxon>Hypocreomycetidae</taxon>
        <taxon>Hypocreales</taxon>
        <taxon>Ophiocordycipitaceae</taxon>
        <taxon>Ophiocordyceps</taxon>
    </lineage>
</organism>
<protein>
    <submittedName>
        <fullName evidence="2">Uncharacterized protein</fullName>
    </submittedName>
</protein>
<name>A0A2A9PJ94_OPHUN</name>
<evidence type="ECO:0000256" key="1">
    <source>
        <dbReference type="SAM" id="MobiDB-lite"/>
    </source>
</evidence>
<comment type="caution">
    <text evidence="2">The sequence shown here is derived from an EMBL/GenBank/DDBJ whole genome shotgun (WGS) entry which is preliminary data.</text>
</comment>
<feature type="region of interest" description="Disordered" evidence="1">
    <location>
        <begin position="1"/>
        <end position="130"/>
    </location>
</feature>
<dbReference type="Proteomes" id="UP000037136">
    <property type="component" value="Unassembled WGS sequence"/>
</dbReference>